<organism evidence="5 6">
    <name type="scientific">Rhodopseudomonas palustris</name>
    <dbReference type="NCBI Taxonomy" id="1076"/>
    <lineage>
        <taxon>Bacteria</taxon>
        <taxon>Pseudomonadati</taxon>
        <taxon>Pseudomonadota</taxon>
        <taxon>Alphaproteobacteria</taxon>
        <taxon>Hyphomicrobiales</taxon>
        <taxon>Nitrobacteraceae</taxon>
        <taxon>Rhodopseudomonas</taxon>
    </lineage>
</organism>
<dbReference type="InterPro" id="IPR011129">
    <property type="entry name" value="CSD"/>
</dbReference>
<proteinExistence type="predicted"/>
<keyword evidence="2" id="KW-0963">Cytoplasm</keyword>
<dbReference type="Pfam" id="PF00313">
    <property type="entry name" value="CSD"/>
    <property type="match status" value="1"/>
</dbReference>
<sequence length="87" mass="9867">MRGTLKHWNTRGFGFIARDDGHDDIFAHVSEFPEFRNQSRALPIAGTKVVFDIKPASNPSRPPVATNVRCLDTTEDELRAEDVFRKP</sequence>
<protein>
    <recommendedName>
        <fullName evidence="4">CSD domain-containing protein</fullName>
    </recommendedName>
</protein>
<dbReference type="InterPro" id="IPR019844">
    <property type="entry name" value="CSD_CS"/>
</dbReference>
<dbReference type="GO" id="GO:0003676">
    <property type="term" value="F:nucleic acid binding"/>
    <property type="evidence" value="ECO:0007669"/>
    <property type="project" value="InterPro"/>
</dbReference>
<dbReference type="RefSeq" id="WP_044416102.1">
    <property type="nucleotide sequence ID" value="NZ_JXXE01000514.1"/>
</dbReference>
<evidence type="ECO:0000256" key="3">
    <source>
        <dbReference type="RuleBase" id="RU000408"/>
    </source>
</evidence>
<dbReference type="EMBL" id="JXXE01000514">
    <property type="protein sequence ID" value="KIZ38064.1"/>
    <property type="molecule type" value="Genomic_DNA"/>
</dbReference>
<comment type="subcellular location">
    <subcellularLocation>
        <location evidence="1 3">Cytoplasm</location>
    </subcellularLocation>
</comment>
<dbReference type="InterPro" id="IPR002059">
    <property type="entry name" value="CSP_DNA-bd"/>
</dbReference>
<evidence type="ECO:0000313" key="6">
    <source>
        <dbReference type="Proteomes" id="UP000032515"/>
    </source>
</evidence>
<dbReference type="Gene3D" id="2.40.50.140">
    <property type="entry name" value="Nucleic acid-binding proteins"/>
    <property type="match status" value="1"/>
</dbReference>
<dbReference type="InterPro" id="IPR012156">
    <property type="entry name" value="Cold_shock_CspA"/>
</dbReference>
<evidence type="ECO:0000256" key="1">
    <source>
        <dbReference type="ARBA" id="ARBA00004496"/>
    </source>
</evidence>
<dbReference type="PIRSF" id="PIRSF002599">
    <property type="entry name" value="Cold_shock_A"/>
    <property type="match status" value="1"/>
</dbReference>
<accession>A0A0D7EB27</accession>
<dbReference type="SUPFAM" id="SSF50249">
    <property type="entry name" value="Nucleic acid-binding proteins"/>
    <property type="match status" value="1"/>
</dbReference>
<gene>
    <name evidence="5" type="ORF">OO17_23130</name>
</gene>
<evidence type="ECO:0000313" key="5">
    <source>
        <dbReference type="EMBL" id="KIZ38064.1"/>
    </source>
</evidence>
<dbReference type="SMART" id="SM00357">
    <property type="entry name" value="CSP"/>
    <property type="match status" value="1"/>
</dbReference>
<evidence type="ECO:0000259" key="4">
    <source>
        <dbReference type="PROSITE" id="PS51857"/>
    </source>
</evidence>
<name>A0A0D7EB27_RHOPL</name>
<dbReference type="PATRIC" id="fig|1076.23.peg.5525"/>
<dbReference type="OrthoDB" id="72963at2"/>
<dbReference type="PROSITE" id="PS00352">
    <property type="entry name" value="CSD_1"/>
    <property type="match status" value="1"/>
</dbReference>
<dbReference type="AlphaFoldDB" id="A0A0D7EB27"/>
<dbReference type="Proteomes" id="UP000032515">
    <property type="component" value="Unassembled WGS sequence"/>
</dbReference>
<dbReference type="GO" id="GO:0005829">
    <property type="term" value="C:cytosol"/>
    <property type="evidence" value="ECO:0007669"/>
    <property type="project" value="UniProtKB-ARBA"/>
</dbReference>
<evidence type="ECO:0000256" key="2">
    <source>
        <dbReference type="ARBA" id="ARBA00022490"/>
    </source>
</evidence>
<dbReference type="InterPro" id="IPR012340">
    <property type="entry name" value="NA-bd_OB-fold"/>
</dbReference>
<reference evidence="5 6" key="1">
    <citation type="submission" date="2014-11" db="EMBL/GenBank/DDBJ databases">
        <title>Genomics and ecophysiology of heterotrophic nitrogen fixing bacteria isolated from estuarine surface water.</title>
        <authorList>
            <person name="Bentzon-Tilia M."/>
            <person name="Severin I."/>
            <person name="Hansen L.H."/>
            <person name="Riemann L."/>
        </authorList>
    </citation>
    <scope>NUCLEOTIDE SEQUENCE [LARGE SCALE GENOMIC DNA]</scope>
    <source>
        <strain evidence="5 6">BAL398</strain>
    </source>
</reference>
<dbReference type="PROSITE" id="PS51857">
    <property type="entry name" value="CSD_2"/>
    <property type="match status" value="1"/>
</dbReference>
<comment type="caution">
    <text evidence="5">The sequence shown here is derived from an EMBL/GenBank/DDBJ whole genome shotgun (WGS) entry which is preliminary data.</text>
</comment>
<feature type="domain" description="CSD" evidence="4">
    <location>
        <begin position="1"/>
        <end position="70"/>
    </location>
</feature>